<dbReference type="AlphaFoldDB" id="A0A914CVP8"/>
<reference evidence="3" key="1">
    <citation type="submission" date="2022-11" db="UniProtKB">
        <authorList>
            <consortium name="WormBaseParasite"/>
        </authorList>
    </citation>
    <scope>IDENTIFICATION</scope>
</reference>
<keyword evidence="1" id="KW-0472">Membrane</keyword>
<organism evidence="2 3">
    <name type="scientific">Acrobeloides nanus</name>
    <dbReference type="NCBI Taxonomy" id="290746"/>
    <lineage>
        <taxon>Eukaryota</taxon>
        <taxon>Metazoa</taxon>
        <taxon>Ecdysozoa</taxon>
        <taxon>Nematoda</taxon>
        <taxon>Chromadorea</taxon>
        <taxon>Rhabditida</taxon>
        <taxon>Tylenchina</taxon>
        <taxon>Cephalobomorpha</taxon>
        <taxon>Cephaloboidea</taxon>
        <taxon>Cephalobidae</taxon>
        <taxon>Acrobeloides</taxon>
    </lineage>
</organism>
<accession>A0A914CVP8</accession>
<feature type="transmembrane region" description="Helical" evidence="1">
    <location>
        <begin position="288"/>
        <end position="311"/>
    </location>
</feature>
<evidence type="ECO:0000256" key="1">
    <source>
        <dbReference type="SAM" id="Phobius"/>
    </source>
</evidence>
<keyword evidence="1" id="KW-0812">Transmembrane</keyword>
<proteinExistence type="predicted"/>
<name>A0A914CVP8_9BILA</name>
<evidence type="ECO:0000313" key="3">
    <source>
        <dbReference type="WBParaSite" id="ACRNAN_scaffold1463.g25896.t1"/>
    </source>
</evidence>
<evidence type="ECO:0000313" key="2">
    <source>
        <dbReference type="Proteomes" id="UP000887540"/>
    </source>
</evidence>
<dbReference type="Proteomes" id="UP000887540">
    <property type="component" value="Unplaced"/>
</dbReference>
<keyword evidence="2" id="KW-1185">Reference proteome</keyword>
<keyword evidence="1" id="KW-1133">Transmembrane helix</keyword>
<protein>
    <submittedName>
        <fullName evidence="3">Uncharacterized protein</fullName>
    </submittedName>
</protein>
<dbReference type="WBParaSite" id="ACRNAN_scaffold1463.g25896.t1">
    <property type="protein sequence ID" value="ACRNAN_scaffold1463.g25896.t1"/>
    <property type="gene ID" value="ACRNAN_scaffold1463.g25896"/>
</dbReference>
<sequence>MSNFAQQQVPLPECEQLHATLFMSSPESTDPPKLLLVYRYSKSLRFLLNKITFPNHKHGTKTLAIQPLNFSRHSFFNRHHHILYESLLGIAYDSTSHMLYILFQSFSGLVRCEAYLLETDGRTADRIYEFNVDSTFSNSQWSSDPYTQKFYYYKTRKVNGVLKTGIWSIPFGRLVLSLKTGDEGKLEIDFSSENKTDLTDVQVTNGLAYFRNSSHRFLTKLSHKEEILKCAIPYRNAPIVRENFMIISDWDYCRLKDGNRFNKTKCEEEANVWKRKNFPEETGFEMKLIWVIIIVVVCNVIILVVILCVACRKREDRRVLRQESFWNQRQHPATYQHSFAPDMSGDF</sequence>